<keyword evidence="2" id="KW-1185">Reference proteome</keyword>
<dbReference type="eggNOG" id="ENOG502ZN4D">
    <property type="taxonomic scope" value="Bacteria"/>
</dbReference>
<dbReference type="RefSeq" id="WP_026800532.1">
    <property type="nucleotide sequence ID" value="NZ_AULI01000008.1"/>
</dbReference>
<dbReference type="EMBL" id="AVPE01000006">
    <property type="protein sequence ID" value="KGX92485.1"/>
    <property type="molecule type" value="Genomic_DNA"/>
</dbReference>
<gene>
    <name evidence="1" type="ORF">N781_16355</name>
</gene>
<sequence>MKQWMLVVMAFIVLTGCKDEGQTEQSTEESEEKGRKSSLVIKPATLTDREKELITQLGGDNQTVFTVDGKLHGEDRLVRTIDVYEDGESQGYALQSVDPDTKNFNQAIHSFQTSIDEEEIHVTAGSPGSTAGAVNFLSEGLSGFGYMDFTDKLTLHTGETVYLAYLVGTKDNSLRTTTLETTKLPEEVKEADYAVVYSLTIGEEEDLKEIE</sequence>
<evidence type="ECO:0000313" key="1">
    <source>
        <dbReference type="EMBL" id="KGX92485.1"/>
    </source>
</evidence>
<comment type="caution">
    <text evidence="1">The sequence shown here is derived from an EMBL/GenBank/DDBJ whole genome shotgun (WGS) entry which is preliminary data.</text>
</comment>
<dbReference type="PROSITE" id="PS51257">
    <property type="entry name" value="PROKAR_LIPOPROTEIN"/>
    <property type="match status" value="1"/>
</dbReference>
<dbReference type="AlphaFoldDB" id="A0A0A5GMX5"/>
<name>A0A0A5GMX5_9BACI</name>
<evidence type="ECO:0008006" key="3">
    <source>
        <dbReference type="Google" id="ProtNLM"/>
    </source>
</evidence>
<dbReference type="OrthoDB" id="2967872at2"/>
<proteinExistence type="predicted"/>
<accession>A0A0A5GMX5</accession>
<dbReference type="STRING" id="1385510.GCA_000425205_02163"/>
<reference evidence="1 2" key="1">
    <citation type="submission" date="2013-08" db="EMBL/GenBank/DDBJ databases">
        <authorList>
            <person name="Huang J."/>
            <person name="Wang G."/>
        </authorList>
    </citation>
    <scope>NUCLEOTIDE SEQUENCE [LARGE SCALE GENOMIC DNA]</scope>
    <source>
        <strain evidence="1 2">JSM 076056</strain>
    </source>
</reference>
<protein>
    <recommendedName>
        <fullName evidence="3">Lipoprotein</fullName>
    </recommendedName>
</protein>
<evidence type="ECO:0000313" key="2">
    <source>
        <dbReference type="Proteomes" id="UP000030528"/>
    </source>
</evidence>
<dbReference type="Proteomes" id="UP000030528">
    <property type="component" value="Unassembled WGS sequence"/>
</dbReference>
<organism evidence="1 2">
    <name type="scientific">Pontibacillus halophilus JSM 076056 = DSM 19796</name>
    <dbReference type="NCBI Taxonomy" id="1385510"/>
    <lineage>
        <taxon>Bacteria</taxon>
        <taxon>Bacillati</taxon>
        <taxon>Bacillota</taxon>
        <taxon>Bacilli</taxon>
        <taxon>Bacillales</taxon>
        <taxon>Bacillaceae</taxon>
        <taxon>Pontibacillus</taxon>
    </lineage>
</organism>